<reference evidence="2" key="1">
    <citation type="journal article" date="2019" name="Int. J. Syst. Evol. Microbiol.">
        <title>The Global Catalogue of Microorganisms (GCM) 10K type strain sequencing project: providing services to taxonomists for standard genome sequencing and annotation.</title>
        <authorList>
            <consortium name="The Broad Institute Genomics Platform"/>
            <consortium name="The Broad Institute Genome Sequencing Center for Infectious Disease"/>
            <person name="Wu L."/>
            <person name="Ma J."/>
        </authorList>
    </citation>
    <scope>NUCLEOTIDE SEQUENCE [LARGE SCALE GENOMIC DNA]</scope>
    <source>
        <strain evidence="2">KCTC 33522</strain>
    </source>
</reference>
<accession>A0ABW5Y0V6</accession>
<gene>
    <name evidence="1" type="ORF">ACFSY7_10430</name>
</gene>
<dbReference type="Proteomes" id="UP001597568">
    <property type="component" value="Unassembled WGS sequence"/>
</dbReference>
<dbReference type="EMBL" id="JBHUOR010000072">
    <property type="protein sequence ID" value="MFD2868911.1"/>
    <property type="molecule type" value="Genomic_DNA"/>
</dbReference>
<protein>
    <submittedName>
        <fullName evidence="1">Uncharacterized protein</fullName>
    </submittedName>
</protein>
<name>A0ABW5Y0V6_9BACL</name>
<sequence>MPEIQLPTAAKQDEILNKIRNVNKEIKGPFITKKNSENFTSEFRELLKIEGSGELLEVFLITRNNTDVGVRITVDDEVVFDFEDVPKGVSSGIVIATERNFSSSTSSTYPFYSRLMCSQLPVTQLTRCLILKEAITFKRSLKLESYQTSSSGWIIYQLT</sequence>
<evidence type="ECO:0000313" key="2">
    <source>
        <dbReference type="Proteomes" id="UP001597568"/>
    </source>
</evidence>
<dbReference type="RefSeq" id="WP_380147790.1">
    <property type="nucleotide sequence ID" value="NZ_JBHUOR010000072.1"/>
</dbReference>
<comment type="caution">
    <text evidence="1">The sequence shown here is derived from an EMBL/GenBank/DDBJ whole genome shotgun (WGS) entry which is preliminary data.</text>
</comment>
<evidence type="ECO:0000313" key="1">
    <source>
        <dbReference type="EMBL" id="MFD2868911.1"/>
    </source>
</evidence>
<keyword evidence="2" id="KW-1185">Reference proteome</keyword>
<proteinExistence type="predicted"/>
<organism evidence="1 2">
    <name type="scientific">Kurthia populi</name>
    <dbReference type="NCBI Taxonomy" id="1562132"/>
    <lineage>
        <taxon>Bacteria</taxon>
        <taxon>Bacillati</taxon>
        <taxon>Bacillota</taxon>
        <taxon>Bacilli</taxon>
        <taxon>Bacillales</taxon>
        <taxon>Caryophanaceae</taxon>
        <taxon>Kurthia</taxon>
    </lineage>
</organism>